<sequence length="339" mass="38684">MANSSAIFDNNTTTTVSPVNFTSSYGWVEVCKIILSILGIVGNLLVIVVFTSVRRLRTTTNYFIISLACADFISSVTILPLPMPRHIPPNIAGELYCRVVYSTAFLWISFKASVFNLIAVTIERYFAIVMSTKHKKIFTKRNCLYFILIVWMCAATVESLAFYIFPYDYTLRTCVIWWPNENYRLAVGVLLYLASFLIPVIVLLIVYTRILVFLKKHAQAMLARNENNSPAFSLLKAREKVVKMLFVVVITFTVCWATNQTLFLAFNYGAPLDHYATYYQFFIILAFCNSCLNPMIYSFKNKQFRDGLQIVFCKKTTKILPGSSEQTQAHTVHTVDHSV</sequence>
<feature type="transmembrane region" description="Helical" evidence="10">
    <location>
        <begin position="278"/>
        <end position="299"/>
    </location>
</feature>
<keyword evidence="7 9" id="KW-0675">Receptor</keyword>
<evidence type="ECO:0000313" key="13">
    <source>
        <dbReference type="RefSeq" id="XP_006817121.1"/>
    </source>
</evidence>
<dbReference type="PROSITE" id="PS50262">
    <property type="entry name" value="G_PROTEIN_RECEP_F1_2"/>
    <property type="match status" value="1"/>
</dbReference>
<dbReference type="Pfam" id="PF00001">
    <property type="entry name" value="7tm_1"/>
    <property type="match status" value="1"/>
</dbReference>
<feature type="transmembrane region" description="Helical" evidence="10">
    <location>
        <begin position="60"/>
        <end position="79"/>
    </location>
</feature>
<gene>
    <name evidence="13" type="primary">LOC102804967</name>
</gene>
<feature type="transmembrane region" description="Helical" evidence="10">
    <location>
        <begin position="33"/>
        <end position="53"/>
    </location>
</feature>
<reference evidence="13" key="1">
    <citation type="submission" date="2025-08" db="UniProtKB">
        <authorList>
            <consortium name="RefSeq"/>
        </authorList>
    </citation>
    <scope>IDENTIFICATION</scope>
    <source>
        <tissue evidence="13">Testes</tissue>
    </source>
</reference>
<feature type="transmembrane region" description="Helical" evidence="10">
    <location>
        <begin position="143"/>
        <end position="165"/>
    </location>
</feature>
<feature type="transmembrane region" description="Helical" evidence="10">
    <location>
        <begin position="244"/>
        <end position="266"/>
    </location>
</feature>
<dbReference type="GeneID" id="102804967"/>
<keyword evidence="5 9" id="KW-0297">G-protein coupled receptor</keyword>
<dbReference type="InterPro" id="IPR000611">
    <property type="entry name" value="NPY_rcpt"/>
</dbReference>
<comment type="similarity">
    <text evidence="2 9">Belongs to the G-protein coupled receptor 1 family.</text>
</comment>
<dbReference type="Proteomes" id="UP000694865">
    <property type="component" value="Unplaced"/>
</dbReference>
<evidence type="ECO:0000256" key="2">
    <source>
        <dbReference type="ARBA" id="ARBA00010663"/>
    </source>
</evidence>
<keyword evidence="12" id="KW-1185">Reference proteome</keyword>
<evidence type="ECO:0000313" key="12">
    <source>
        <dbReference type="Proteomes" id="UP000694865"/>
    </source>
</evidence>
<accession>A0ABM0MAT0</accession>
<dbReference type="RefSeq" id="XP_006817121.1">
    <property type="nucleotide sequence ID" value="XM_006817058.1"/>
</dbReference>
<keyword evidence="6 10" id="KW-0472">Membrane</keyword>
<feature type="transmembrane region" description="Helical" evidence="10">
    <location>
        <begin position="185"/>
        <end position="207"/>
    </location>
</feature>
<comment type="subcellular location">
    <subcellularLocation>
        <location evidence="1">Membrane</location>
        <topology evidence="1">Multi-pass membrane protein</topology>
    </subcellularLocation>
</comment>
<organism evidence="12 13">
    <name type="scientific">Saccoglossus kowalevskii</name>
    <name type="common">Acorn worm</name>
    <dbReference type="NCBI Taxonomy" id="10224"/>
    <lineage>
        <taxon>Eukaryota</taxon>
        <taxon>Metazoa</taxon>
        <taxon>Hemichordata</taxon>
        <taxon>Enteropneusta</taxon>
        <taxon>Harrimaniidae</taxon>
        <taxon>Saccoglossus</taxon>
    </lineage>
</organism>
<dbReference type="PANTHER" id="PTHR45698:SF1">
    <property type="entry name" value="TRACE AMINE-ASSOCIATED RECEPTOR 13C-LIKE"/>
    <property type="match status" value="1"/>
</dbReference>
<evidence type="ECO:0000256" key="3">
    <source>
        <dbReference type="ARBA" id="ARBA00022692"/>
    </source>
</evidence>
<dbReference type="Gene3D" id="1.20.1070.10">
    <property type="entry name" value="Rhodopsin 7-helix transmembrane proteins"/>
    <property type="match status" value="1"/>
</dbReference>
<evidence type="ECO:0000256" key="7">
    <source>
        <dbReference type="ARBA" id="ARBA00023170"/>
    </source>
</evidence>
<evidence type="ECO:0000259" key="11">
    <source>
        <dbReference type="PROSITE" id="PS50262"/>
    </source>
</evidence>
<name>A0ABM0MAT0_SACKO</name>
<dbReference type="InterPro" id="IPR017452">
    <property type="entry name" value="GPCR_Rhodpsn_7TM"/>
</dbReference>
<feature type="domain" description="G-protein coupled receptors family 1 profile" evidence="11">
    <location>
        <begin position="42"/>
        <end position="297"/>
    </location>
</feature>
<evidence type="ECO:0000256" key="6">
    <source>
        <dbReference type="ARBA" id="ARBA00023136"/>
    </source>
</evidence>
<dbReference type="SMART" id="SM01381">
    <property type="entry name" value="7TM_GPCR_Srsx"/>
    <property type="match status" value="1"/>
</dbReference>
<keyword evidence="8 9" id="KW-0807">Transducer</keyword>
<evidence type="ECO:0000256" key="10">
    <source>
        <dbReference type="SAM" id="Phobius"/>
    </source>
</evidence>
<evidence type="ECO:0000256" key="8">
    <source>
        <dbReference type="ARBA" id="ARBA00023224"/>
    </source>
</evidence>
<protein>
    <submittedName>
        <fullName evidence="13">Allatostatin-A receptor-like</fullName>
    </submittedName>
</protein>
<evidence type="ECO:0000256" key="1">
    <source>
        <dbReference type="ARBA" id="ARBA00004141"/>
    </source>
</evidence>
<dbReference type="SUPFAM" id="SSF81321">
    <property type="entry name" value="Family A G protein-coupled receptor-like"/>
    <property type="match status" value="1"/>
</dbReference>
<dbReference type="CDD" id="cd00637">
    <property type="entry name" value="7tm_classA_rhodopsin-like"/>
    <property type="match status" value="1"/>
</dbReference>
<keyword evidence="4 10" id="KW-1133">Transmembrane helix</keyword>
<keyword evidence="3 9" id="KW-0812">Transmembrane</keyword>
<feature type="transmembrane region" description="Helical" evidence="10">
    <location>
        <begin position="99"/>
        <end position="122"/>
    </location>
</feature>
<dbReference type="InterPro" id="IPR000276">
    <property type="entry name" value="GPCR_Rhodpsn"/>
</dbReference>
<dbReference type="PRINTS" id="PR00237">
    <property type="entry name" value="GPCRRHODOPSN"/>
</dbReference>
<dbReference type="PROSITE" id="PS00237">
    <property type="entry name" value="G_PROTEIN_RECEP_F1_1"/>
    <property type="match status" value="1"/>
</dbReference>
<evidence type="ECO:0000256" key="9">
    <source>
        <dbReference type="RuleBase" id="RU000688"/>
    </source>
</evidence>
<evidence type="ECO:0000256" key="4">
    <source>
        <dbReference type="ARBA" id="ARBA00022989"/>
    </source>
</evidence>
<dbReference type="PANTHER" id="PTHR45698">
    <property type="entry name" value="TRACE AMINE-ASSOCIATED RECEPTOR 19N-RELATED"/>
    <property type="match status" value="1"/>
</dbReference>
<evidence type="ECO:0000256" key="5">
    <source>
        <dbReference type="ARBA" id="ARBA00023040"/>
    </source>
</evidence>
<dbReference type="PRINTS" id="PR01012">
    <property type="entry name" value="NRPEPTIDEYR"/>
</dbReference>
<proteinExistence type="inferred from homology"/>